<feature type="domain" description="HTH araC/xylS-type" evidence="4">
    <location>
        <begin position="246"/>
        <end position="344"/>
    </location>
</feature>
<dbReference type="InterPro" id="IPR032687">
    <property type="entry name" value="AraC-type_N"/>
</dbReference>
<dbReference type="InterPro" id="IPR020449">
    <property type="entry name" value="Tscrpt_reg_AraC-type_HTH"/>
</dbReference>
<dbReference type="RefSeq" id="WP_285186277.1">
    <property type="nucleotide sequence ID" value="NZ_CP126981.1"/>
</dbReference>
<dbReference type="PRINTS" id="PR00032">
    <property type="entry name" value="HTHARAC"/>
</dbReference>
<evidence type="ECO:0000256" key="1">
    <source>
        <dbReference type="ARBA" id="ARBA00023015"/>
    </source>
</evidence>
<gene>
    <name evidence="5" type="ORF">PT015_18070</name>
</gene>
<evidence type="ECO:0000256" key="2">
    <source>
        <dbReference type="ARBA" id="ARBA00023125"/>
    </source>
</evidence>
<dbReference type="SMART" id="SM00342">
    <property type="entry name" value="HTH_ARAC"/>
    <property type="match status" value="1"/>
</dbReference>
<reference evidence="5 6" key="1">
    <citation type="journal article" date="2023" name="Microbiol. Resour. Announc.">
        <title>Complete Genome Sequence of Mycobacterium wuenschmanii, a novel Nontuberculous Mycobacterium Isolated from a captive population of Amazon Milk Frogs.</title>
        <authorList>
            <person name="Hicks J."/>
            <person name="Zeineldin M."/>
            <person name="Ward H."/>
            <person name="Wuenschmann A."/>
            <person name="Camp P."/>
            <person name="Farrell D."/>
            <person name="Lehman K."/>
            <person name="Thacker T."/>
            <person name="Cuthbert E."/>
        </authorList>
    </citation>
    <scope>NUCLEOTIDE SEQUENCE [LARGE SCALE GENOMIC DNA]</scope>
    <source>
        <strain evidence="5 6">Wuenschmanii</strain>
    </source>
</reference>
<keyword evidence="1" id="KW-0805">Transcription regulation</keyword>
<dbReference type="PROSITE" id="PS01124">
    <property type="entry name" value="HTH_ARAC_FAMILY_2"/>
    <property type="match status" value="1"/>
</dbReference>
<proteinExistence type="predicted"/>
<dbReference type="Pfam" id="PF12833">
    <property type="entry name" value="HTH_18"/>
    <property type="match status" value="1"/>
</dbReference>
<protein>
    <submittedName>
        <fullName evidence="5">AraC family transcriptional regulator ligand-binding domain-containing protein</fullName>
    </submittedName>
</protein>
<evidence type="ECO:0000256" key="3">
    <source>
        <dbReference type="ARBA" id="ARBA00023163"/>
    </source>
</evidence>
<dbReference type="PANTHER" id="PTHR47894:SF1">
    <property type="entry name" value="HTH-TYPE TRANSCRIPTIONAL REGULATOR VQSM"/>
    <property type="match status" value="1"/>
</dbReference>
<evidence type="ECO:0000259" key="4">
    <source>
        <dbReference type="PROSITE" id="PS01124"/>
    </source>
</evidence>
<dbReference type="PANTHER" id="PTHR47894">
    <property type="entry name" value="HTH-TYPE TRANSCRIPTIONAL REGULATOR GADX"/>
    <property type="match status" value="1"/>
</dbReference>
<dbReference type="SUPFAM" id="SSF46689">
    <property type="entry name" value="Homeodomain-like"/>
    <property type="match status" value="1"/>
</dbReference>
<dbReference type="InterPro" id="IPR009057">
    <property type="entry name" value="Homeodomain-like_sf"/>
</dbReference>
<dbReference type="InterPro" id="IPR018060">
    <property type="entry name" value="HTH_AraC"/>
</dbReference>
<evidence type="ECO:0000313" key="5">
    <source>
        <dbReference type="EMBL" id="WIM86775.1"/>
    </source>
</evidence>
<name>A0ABY8VT32_9MYCO</name>
<keyword evidence="2" id="KW-0238">DNA-binding</keyword>
<keyword evidence="3" id="KW-0804">Transcription</keyword>
<dbReference type="EMBL" id="CP126981">
    <property type="protein sequence ID" value="WIM86775.1"/>
    <property type="molecule type" value="Genomic_DNA"/>
</dbReference>
<dbReference type="Gene3D" id="1.10.10.60">
    <property type="entry name" value="Homeodomain-like"/>
    <property type="match status" value="1"/>
</dbReference>
<keyword evidence="6" id="KW-1185">Reference proteome</keyword>
<evidence type="ECO:0000313" key="6">
    <source>
        <dbReference type="Proteomes" id="UP001236585"/>
    </source>
</evidence>
<dbReference type="Proteomes" id="UP001236585">
    <property type="component" value="Chromosome"/>
</dbReference>
<sequence length="344" mass="37565">MTAPGARRSSGSSRPGYTVPIRRVQAFVGIGLRKGWDIEGMMHAAGISPMLLAEERARVTTDQIATLVQALWTTTEDELLGLGAAPMPRGTFRLLSYGLLSSPDVATAMERFNQFSRALPAVPTGGITVDDGLVRVVVDLSQIDQPLDLLIDALLATAHRFLGWAIGRKVPLHHIEVPYSRPDDVDDYDLIFGAPVLFDAASAALVCSADVLTAPLVRSEAELDDFIRNSPGDLLARRDYGTSLADQVRNMIKPGRQEQLPSMDDIAARLAMSPQTVRRKLREEDTSLREIRDDILRDAAIASLSRGDETVAALSERLGFSEPSAFTRAFRRWTGSPPGSYRPE</sequence>
<accession>A0ABY8VT32</accession>
<organism evidence="5 6">
    <name type="scientific">Candidatus Mycobacterium wuenschmannii</name>
    <dbReference type="NCBI Taxonomy" id="3027808"/>
    <lineage>
        <taxon>Bacteria</taxon>
        <taxon>Bacillati</taxon>
        <taxon>Actinomycetota</taxon>
        <taxon>Actinomycetes</taxon>
        <taxon>Mycobacteriales</taxon>
        <taxon>Mycobacteriaceae</taxon>
        <taxon>Mycobacterium</taxon>
    </lineage>
</organism>
<dbReference type="Pfam" id="PF12625">
    <property type="entry name" value="Arabinose_bd"/>
    <property type="match status" value="1"/>
</dbReference>